<accession>A0A8J4PY90</accession>
<reference evidence="1" key="1">
    <citation type="submission" date="2020-01" db="EMBL/GenBank/DDBJ databases">
        <title>Development of genomics and gene disruption for Polysphondylium violaceum indicates a role for the polyketide synthase stlB in stalk morphogenesis.</title>
        <authorList>
            <person name="Narita B."/>
            <person name="Kawabe Y."/>
            <person name="Kin K."/>
            <person name="Saito T."/>
            <person name="Gibbs R."/>
            <person name="Kuspa A."/>
            <person name="Muzny D."/>
            <person name="Queller D."/>
            <person name="Richards S."/>
            <person name="Strassman J."/>
            <person name="Sucgang R."/>
            <person name="Worley K."/>
            <person name="Schaap P."/>
        </authorList>
    </citation>
    <scope>NUCLEOTIDE SEQUENCE</scope>
    <source>
        <strain evidence="1">QSvi11</strain>
    </source>
</reference>
<evidence type="ECO:0000313" key="1">
    <source>
        <dbReference type="EMBL" id="KAF2074259.1"/>
    </source>
</evidence>
<protein>
    <recommendedName>
        <fullName evidence="3">IPT/TIG domain-containing protein</fullName>
    </recommendedName>
</protein>
<evidence type="ECO:0008006" key="3">
    <source>
        <dbReference type="Google" id="ProtNLM"/>
    </source>
</evidence>
<dbReference type="EMBL" id="AJWJ01000156">
    <property type="protein sequence ID" value="KAF2074259.1"/>
    <property type="molecule type" value="Genomic_DNA"/>
</dbReference>
<proteinExistence type="predicted"/>
<dbReference type="Proteomes" id="UP000695562">
    <property type="component" value="Unassembled WGS sequence"/>
</dbReference>
<name>A0A8J4PY90_9MYCE</name>
<comment type="caution">
    <text evidence="1">The sequence shown here is derived from an EMBL/GenBank/DDBJ whole genome shotgun (WGS) entry which is preliminary data.</text>
</comment>
<dbReference type="AlphaFoldDB" id="A0A8J4PY90"/>
<sequence length="135" mass="14778">MNSFVPDKTTTYFQPHPLSSGSAFTYGKGSNDYITATIQGTYLDAVLLNQTKLNPGGQTSMINCQYSFVISLANGYQESITCTIPEISDNSAATISLIPTYYPDTKIILTADNSPSSVALPSHLCFYLSPCYWYQ</sequence>
<keyword evidence="2" id="KW-1185">Reference proteome</keyword>
<evidence type="ECO:0000313" key="2">
    <source>
        <dbReference type="Proteomes" id="UP000695562"/>
    </source>
</evidence>
<gene>
    <name evidence="1" type="ORF">CYY_004433</name>
</gene>
<organism evidence="1 2">
    <name type="scientific">Polysphondylium violaceum</name>
    <dbReference type="NCBI Taxonomy" id="133409"/>
    <lineage>
        <taxon>Eukaryota</taxon>
        <taxon>Amoebozoa</taxon>
        <taxon>Evosea</taxon>
        <taxon>Eumycetozoa</taxon>
        <taxon>Dictyostelia</taxon>
        <taxon>Dictyosteliales</taxon>
        <taxon>Dictyosteliaceae</taxon>
        <taxon>Polysphondylium</taxon>
    </lineage>
</organism>